<feature type="compositionally biased region" description="Acidic residues" evidence="1">
    <location>
        <begin position="99"/>
        <end position="111"/>
    </location>
</feature>
<reference evidence="2 4" key="1">
    <citation type="journal article" date="2014" name="BMC Genomics">
        <title>Genome sequence of Anopheles sinensis provides insight into genetics basis of mosquito competence for malaria parasites.</title>
        <authorList>
            <person name="Zhou D."/>
            <person name="Zhang D."/>
            <person name="Ding G."/>
            <person name="Shi L."/>
            <person name="Hou Q."/>
            <person name="Ye Y."/>
            <person name="Xu Y."/>
            <person name="Zhou H."/>
            <person name="Xiong C."/>
            <person name="Li S."/>
            <person name="Yu J."/>
            <person name="Hong S."/>
            <person name="Yu X."/>
            <person name="Zou P."/>
            <person name="Chen C."/>
            <person name="Chang X."/>
            <person name="Wang W."/>
            <person name="Lv Y."/>
            <person name="Sun Y."/>
            <person name="Ma L."/>
            <person name="Shen B."/>
            <person name="Zhu C."/>
        </authorList>
    </citation>
    <scope>NUCLEOTIDE SEQUENCE [LARGE SCALE GENOMIC DNA]</scope>
</reference>
<dbReference type="EnsemblMetazoa" id="ASIC012893-RA">
    <property type="protein sequence ID" value="ASIC012893-PA"/>
    <property type="gene ID" value="ASIC012893"/>
</dbReference>
<gene>
    <name evidence="2" type="ORF">ZHAS_00012893</name>
</gene>
<keyword evidence="2" id="KW-0418">Kinase</keyword>
<sequence>MVAETLHRLESTHAAARDGGLCVREGKRGDVYVSFLSCYSSSSISSQRTTATVVVSDRPSFFLPLASRMVSSIFLPTNRHPPPTVPVKQQKTPEQETKDFDDDVDNVLDDDDDDESRNRLMLFTFNIVFSCCTFLECLCCRTPWQSLDSVFGPSSWPSLARVRFFYPTVFESSPAIRPTIFRSAASSNISFA</sequence>
<proteinExistence type="predicted"/>
<dbReference type="EMBL" id="ATLV01020306">
    <property type="status" value="NOT_ANNOTATED_CDS"/>
    <property type="molecule type" value="Genomic_DNA"/>
</dbReference>
<dbReference type="GO" id="GO:0016301">
    <property type="term" value="F:kinase activity"/>
    <property type="evidence" value="ECO:0007669"/>
    <property type="project" value="UniProtKB-KW"/>
</dbReference>
<protein>
    <submittedName>
        <fullName evidence="2 3">Putative kinase domain protein</fullName>
    </submittedName>
</protein>
<evidence type="ECO:0000313" key="2">
    <source>
        <dbReference type="EMBL" id="KFB45065.1"/>
    </source>
</evidence>
<dbReference type="AlphaFoldDB" id="A0A084W4C1"/>
<dbReference type="Proteomes" id="UP000030765">
    <property type="component" value="Unassembled WGS sequence"/>
</dbReference>
<name>A0A084W4C1_ANOSI</name>
<evidence type="ECO:0000256" key="1">
    <source>
        <dbReference type="SAM" id="MobiDB-lite"/>
    </source>
</evidence>
<feature type="region of interest" description="Disordered" evidence="1">
    <location>
        <begin position="77"/>
        <end position="111"/>
    </location>
</feature>
<keyword evidence="2" id="KW-0808">Transferase</keyword>
<dbReference type="EMBL" id="KE525297">
    <property type="protein sequence ID" value="KFB45065.1"/>
    <property type="molecule type" value="Genomic_DNA"/>
</dbReference>
<accession>A0A084W4C1</accession>
<dbReference type="VEuPathDB" id="VectorBase:ASIC012893"/>
<reference evidence="3" key="2">
    <citation type="submission" date="2020-05" db="UniProtKB">
        <authorList>
            <consortium name="EnsemblMetazoa"/>
        </authorList>
    </citation>
    <scope>IDENTIFICATION</scope>
</reference>
<evidence type="ECO:0000313" key="4">
    <source>
        <dbReference type="Proteomes" id="UP000030765"/>
    </source>
</evidence>
<keyword evidence="4" id="KW-1185">Reference proteome</keyword>
<evidence type="ECO:0000313" key="3">
    <source>
        <dbReference type="EnsemblMetazoa" id="ASIC012893-PA"/>
    </source>
</evidence>
<organism evidence="2">
    <name type="scientific">Anopheles sinensis</name>
    <name type="common">Mosquito</name>
    <dbReference type="NCBI Taxonomy" id="74873"/>
    <lineage>
        <taxon>Eukaryota</taxon>
        <taxon>Metazoa</taxon>
        <taxon>Ecdysozoa</taxon>
        <taxon>Arthropoda</taxon>
        <taxon>Hexapoda</taxon>
        <taxon>Insecta</taxon>
        <taxon>Pterygota</taxon>
        <taxon>Neoptera</taxon>
        <taxon>Endopterygota</taxon>
        <taxon>Diptera</taxon>
        <taxon>Nematocera</taxon>
        <taxon>Culicoidea</taxon>
        <taxon>Culicidae</taxon>
        <taxon>Anophelinae</taxon>
        <taxon>Anopheles</taxon>
    </lineage>
</organism>